<keyword evidence="2" id="KW-1133">Transmembrane helix</keyword>
<feature type="region of interest" description="Disordered" evidence="1">
    <location>
        <begin position="480"/>
        <end position="555"/>
    </location>
</feature>
<dbReference type="RefSeq" id="WP_318750113.1">
    <property type="nucleotide sequence ID" value="NZ_CP132508.1"/>
</dbReference>
<dbReference type="InterPro" id="IPR036927">
    <property type="entry name" value="Cyt_c_oxase-like_su1_sf"/>
</dbReference>
<keyword evidence="2" id="KW-0472">Membrane</keyword>
<gene>
    <name evidence="3" type="ORF">Q5761_07695</name>
</gene>
<protein>
    <recommendedName>
        <fullName evidence="5">Permease</fullName>
    </recommendedName>
</protein>
<dbReference type="Proteomes" id="UP001304683">
    <property type="component" value="Chromosome"/>
</dbReference>
<keyword evidence="2" id="KW-0812">Transmembrane</keyword>
<keyword evidence="4" id="KW-1185">Reference proteome</keyword>
<feature type="transmembrane region" description="Helical" evidence="2">
    <location>
        <begin position="302"/>
        <end position="326"/>
    </location>
</feature>
<feature type="transmembrane region" description="Helical" evidence="2">
    <location>
        <begin position="457"/>
        <end position="474"/>
    </location>
</feature>
<feature type="transmembrane region" description="Helical" evidence="2">
    <location>
        <begin position="220"/>
        <end position="241"/>
    </location>
</feature>
<evidence type="ECO:0008006" key="5">
    <source>
        <dbReference type="Google" id="ProtNLM"/>
    </source>
</evidence>
<evidence type="ECO:0000256" key="1">
    <source>
        <dbReference type="SAM" id="MobiDB-lite"/>
    </source>
</evidence>
<proteinExistence type="predicted"/>
<feature type="transmembrane region" description="Helical" evidence="2">
    <location>
        <begin position="82"/>
        <end position="103"/>
    </location>
</feature>
<reference evidence="3 4" key="1">
    <citation type="submission" date="2023-08" db="EMBL/GenBank/DDBJ databases">
        <title>Genome sequence of Thermaerobacter compostii strain Ins1, a spore-forming filamentous bacterium isolated from a deep geothermal reservoir.</title>
        <authorList>
            <person name="Bregnard D."/>
            <person name="Gonzalez D."/>
            <person name="Junier P."/>
        </authorList>
    </citation>
    <scope>NUCLEOTIDE SEQUENCE [LARGE SCALE GENOMIC DNA]</scope>
    <source>
        <strain evidence="3 4">Ins1</strain>
    </source>
</reference>
<feature type="transmembrane region" description="Helical" evidence="2">
    <location>
        <begin position="433"/>
        <end position="451"/>
    </location>
</feature>
<evidence type="ECO:0000313" key="4">
    <source>
        <dbReference type="Proteomes" id="UP001304683"/>
    </source>
</evidence>
<sequence length="555" mass="57386">MGVRVSRWTLPYFAAALTCFATAQVVLALGWAYPVAGLSAPATLATVHLLTIGWLSLLILGALQQFVPVITGRSLASDTAAAWALGLVVSGLAGMVVGFLSLFGGPLAGVGTGVSGTVPPPVGAQQAVAPAGSGGPLAVALPLGGTLVLTGFAVATVNLAIGLWRARPLVLPARFVAVGLIFLLLTGGLGVLLAWILAHPQGVVRHLGAPLVARLLGRGLPLHMVAGIGGWFTLTAMGVAYKLLSMFTLAPEDRGPAGRWVLRLSATGLLLAWLGGLAHLLLAGTAGGTAAGTGAAGEGLAGLAQVLSGLATAGWVAAGVGVVIYLCDMRRLYRQRRRKVLELNARCAPWAFGALAVAMGMLAAGALTGRLAAVTPALAYLLLFGWLSGLGLTQLYKIVPFLTWLEKFGPRLGRGPAVRVQDLVNERRAQPWFRLYFAAVAVATVAILAGWDDLWRAMTALTLASTLAIALELWRARRAEPRPHGAPVPPPWLGERGRTGASTAGTIPRPDPRTAAGEGFPGQPVGKRAGASRPAGGRWTAWPNPWSPRMTSGKR</sequence>
<feature type="transmembrane region" description="Helical" evidence="2">
    <location>
        <begin position="45"/>
        <end position="70"/>
    </location>
</feature>
<feature type="transmembrane region" description="Helical" evidence="2">
    <location>
        <begin position="261"/>
        <end position="282"/>
    </location>
</feature>
<feature type="transmembrane region" description="Helical" evidence="2">
    <location>
        <begin position="139"/>
        <end position="163"/>
    </location>
</feature>
<feature type="transmembrane region" description="Helical" evidence="2">
    <location>
        <begin position="347"/>
        <end position="367"/>
    </location>
</feature>
<feature type="transmembrane region" description="Helical" evidence="2">
    <location>
        <begin position="175"/>
        <end position="198"/>
    </location>
</feature>
<organism evidence="3 4">
    <name type="scientific">Thermaerobacter composti</name>
    <dbReference type="NCBI Taxonomy" id="554949"/>
    <lineage>
        <taxon>Bacteria</taxon>
        <taxon>Bacillati</taxon>
        <taxon>Bacillota</taxon>
        <taxon>Clostridia</taxon>
        <taxon>Eubacteriales</taxon>
        <taxon>Clostridiales Family XVII. Incertae Sedis</taxon>
        <taxon>Thermaerobacter</taxon>
    </lineage>
</organism>
<feature type="transmembrane region" description="Helical" evidence="2">
    <location>
        <begin position="379"/>
        <end position="405"/>
    </location>
</feature>
<feature type="transmembrane region" description="Helical" evidence="2">
    <location>
        <begin position="12"/>
        <end position="33"/>
    </location>
</feature>
<dbReference type="EMBL" id="CP132508">
    <property type="protein sequence ID" value="WPD18262.1"/>
    <property type="molecule type" value="Genomic_DNA"/>
</dbReference>
<dbReference type="Gene3D" id="1.20.210.10">
    <property type="entry name" value="Cytochrome c oxidase-like, subunit I domain"/>
    <property type="match status" value="1"/>
</dbReference>
<evidence type="ECO:0000256" key="2">
    <source>
        <dbReference type="SAM" id="Phobius"/>
    </source>
</evidence>
<accession>A0ABZ0QP29</accession>
<evidence type="ECO:0000313" key="3">
    <source>
        <dbReference type="EMBL" id="WPD18262.1"/>
    </source>
</evidence>
<name>A0ABZ0QP29_9FIRM</name>